<organism evidence="1 2">
    <name type="scientific">Thermovibrio ammonificans (strain DSM 15698 / JCM 12110 / HB-1)</name>
    <dbReference type="NCBI Taxonomy" id="648996"/>
    <lineage>
        <taxon>Bacteria</taxon>
        <taxon>Pseudomonadati</taxon>
        <taxon>Aquificota</taxon>
        <taxon>Aquificia</taxon>
        <taxon>Desulfurobacteriales</taxon>
        <taxon>Desulfurobacteriaceae</taxon>
        <taxon>Thermovibrio</taxon>
    </lineage>
</organism>
<keyword evidence="2" id="KW-1185">Reference proteome</keyword>
<dbReference type="AlphaFoldDB" id="E8T2Y8"/>
<dbReference type="HOGENOM" id="CLU_209121_2_1_0"/>
<name>E8T2Y8_THEA1</name>
<dbReference type="KEGG" id="tam:Theam_1233"/>
<evidence type="ECO:0000313" key="2">
    <source>
        <dbReference type="Proteomes" id="UP000006362"/>
    </source>
</evidence>
<sequence length="45" mass="4711">MLKKAIAGAVLAAALLLTLYGALKGEPQIIWSNGRILCLTCIGIK</sequence>
<accession>E8T2Y8</accession>
<dbReference type="EMBL" id="CP002444">
    <property type="protein sequence ID" value="ADU97197.1"/>
    <property type="molecule type" value="Genomic_DNA"/>
</dbReference>
<reference evidence="1" key="1">
    <citation type="submission" date="2011-01" db="EMBL/GenBank/DDBJ databases">
        <title>Complete sequence of chromosome of Thermovibrio ammonificans HB-1.</title>
        <authorList>
            <consortium name="US DOE Joint Genome Institute"/>
            <person name="Lucas S."/>
            <person name="Copeland A."/>
            <person name="Lapidus A."/>
            <person name="Cheng J.-F."/>
            <person name="Goodwin L."/>
            <person name="Pitluck S."/>
            <person name="Davenport K."/>
            <person name="Detter J.C."/>
            <person name="Han C."/>
            <person name="Tapia R."/>
            <person name="Land M."/>
            <person name="Hauser L."/>
            <person name="Kyrpides N."/>
            <person name="Ivanova N."/>
            <person name="Ovchinnikova G."/>
            <person name="Vetriani C."/>
            <person name="Woyke T."/>
        </authorList>
    </citation>
    <scope>NUCLEOTIDE SEQUENCE [LARGE SCALE GENOMIC DNA]</scope>
    <source>
        <strain evidence="1">HB-1</strain>
    </source>
</reference>
<protein>
    <submittedName>
        <fullName evidence="1">Uncharacterized protein</fullName>
    </submittedName>
</protein>
<proteinExistence type="predicted"/>
<evidence type="ECO:0000313" key="1">
    <source>
        <dbReference type="EMBL" id="ADU97197.1"/>
    </source>
</evidence>
<dbReference type="Proteomes" id="UP000006362">
    <property type="component" value="Chromosome"/>
</dbReference>
<gene>
    <name evidence="1" type="ordered locus">Theam_1233</name>
</gene>
<dbReference type="RefSeq" id="WP_013537983.1">
    <property type="nucleotide sequence ID" value="NC_014926.1"/>
</dbReference>